<evidence type="ECO:0000313" key="2">
    <source>
        <dbReference type="EMBL" id="STD54868.1"/>
    </source>
</evidence>
<keyword evidence="1" id="KW-0472">Membrane</keyword>
<name>A0A376G5B7_9FLAO</name>
<proteinExistence type="predicted"/>
<protein>
    <submittedName>
        <fullName evidence="2">Uncharacterized protein</fullName>
    </submittedName>
</protein>
<feature type="transmembrane region" description="Helical" evidence="1">
    <location>
        <begin position="44"/>
        <end position="65"/>
    </location>
</feature>
<sequence length="71" mass="8036">MQFTNEVNWSLFDFIIAFILLSVIGLTINYILQLTNRLQNKIFFCIMVLLIGLLIWTELAVGVFGSPIAGN</sequence>
<organism evidence="2 3">
    <name type="scientific">Empedobacter falsenii</name>
    <dbReference type="NCBI Taxonomy" id="343874"/>
    <lineage>
        <taxon>Bacteria</taxon>
        <taxon>Pseudomonadati</taxon>
        <taxon>Bacteroidota</taxon>
        <taxon>Flavobacteriia</taxon>
        <taxon>Flavobacteriales</taxon>
        <taxon>Weeksellaceae</taxon>
        <taxon>Empedobacter</taxon>
    </lineage>
</organism>
<keyword evidence="1" id="KW-1133">Transmembrane helix</keyword>
<evidence type="ECO:0000313" key="3">
    <source>
        <dbReference type="Proteomes" id="UP000254737"/>
    </source>
</evidence>
<dbReference type="AlphaFoldDB" id="A0A376G5B7"/>
<dbReference type="EMBL" id="UFXS01000001">
    <property type="protein sequence ID" value="STD54868.1"/>
    <property type="molecule type" value="Genomic_DNA"/>
</dbReference>
<reference evidence="2 3" key="1">
    <citation type="submission" date="2018-06" db="EMBL/GenBank/DDBJ databases">
        <authorList>
            <consortium name="Pathogen Informatics"/>
            <person name="Doyle S."/>
        </authorList>
    </citation>
    <scope>NUCLEOTIDE SEQUENCE [LARGE SCALE GENOMIC DNA]</scope>
    <source>
        <strain evidence="2 3">NCTC13456</strain>
    </source>
</reference>
<accession>A0A376G5B7</accession>
<evidence type="ECO:0000256" key="1">
    <source>
        <dbReference type="SAM" id="Phobius"/>
    </source>
</evidence>
<gene>
    <name evidence="2" type="ORF">NCTC13456_01240</name>
</gene>
<feature type="transmembrane region" description="Helical" evidence="1">
    <location>
        <begin position="12"/>
        <end position="32"/>
    </location>
</feature>
<keyword evidence="1" id="KW-0812">Transmembrane</keyword>
<dbReference type="Proteomes" id="UP000254737">
    <property type="component" value="Unassembled WGS sequence"/>
</dbReference>
<dbReference type="STRING" id="343874.GCA_000805695_02365"/>
<dbReference type="RefSeq" id="WP_260509589.1">
    <property type="nucleotide sequence ID" value="NZ_JAIKTW010000020.1"/>
</dbReference>